<comment type="subcellular location">
    <subcellularLocation>
        <location evidence="1">Membrane</location>
        <topology evidence="1">Multi-pass membrane protein</topology>
    </subcellularLocation>
</comment>
<keyword evidence="3 5" id="KW-1133">Transmembrane helix</keyword>
<organism evidence="6 7">
    <name type="scientific">Natranaerobius thermophilus (strain ATCC BAA-1301 / DSM 18059 / JW/NM-WN-LF)</name>
    <dbReference type="NCBI Taxonomy" id="457570"/>
    <lineage>
        <taxon>Bacteria</taxon>
        <taxon>Bacillati</taxon>
        <taxon>Bacillota</taxon>
        <taxon>Clostridia</taxon>
        <taxon>Natranaerobiales</taxon>
        <taxon>Natranaerobiaceae</taxon>
        <taxon>Natranaerobius</taxon>
    </lineage>
</organism>
<reference evidence="6 7" key="1">
    <citation type="submission" date="2008-04" db="EMBL/GenBank/DDBJ databases">
        <title>Complete sequence of chromosome of Natranaerobius thermophilus JW/NM-WN-LF.</title>
        <authorList>
            <consortium name="US DOE Joint Genome Institute"/>
            <person name="Copeland A."/>
            <person name="Lucas S."/>
            <person name="Lapidus A."/>
            <person name="Glavina del Rio T."/>
            <person name="Dalin E."/>
            <person name="Tice H."/>
            <person name="Bruce D."/>
            <person name="Goodwin L."/>
            <person name="Pitluck S."/>
            <person name="Chertkov O."/>
            <person name="Brettin T."/>
            <person name="Detter J.C."/>
            <person name="Han C."/>
            <person name="Kuske C.R."/>
            <person name="Schmutz J."/>
            <person name="Larimer F."/>
            <person name="Land M."/>
            <person name="Hauser L."/>
            <person name="Kyrpides N."/>
            <person name="Lykidis A."/>
            <person name="Mesbah N.M."/>
            <person name="Wiegel J."/>
        </authorList>
    </citation>
    <scope>NUCLEOTIDE SEQUENCE [LARGE SCALE GENOMIC DNA]</scope>
    <source>
        <strain evidence="7">ATCC BAA-1301 / DSM 18059 / JW/NM-WN-LF</strain>
    </source>
</reference>
<dbReference type="RefSeq" id="WP_012448033.1">
    <property type="nucleotide sequence ID" value="NC_010718.1"/>
</dbReference>
<evidence type="ECO:0000256" key="5">
    <source>
        <dbReference type="SAM" id="Phobius"/>
    </source>
</evidence>
<dbReference type="HOGENOM" id="CLU_1853062_0_0_9"/>
<accession>B2A4I6</accession>
<gene>
    <name evidence="6" type="ordered locus">Nther_1588</name>
</gene>
<dbReference type="AlphaFoldDB" id="B2A4I6"/>
<evidence type="ECO:0000256" key="4">
    <source>
        <dbReference type="ARBA" id="ARBA00023136"/>
    </source>
</evidence>
<protein>
    <recommendedName>
        <fullName evidence="8">DUF4870 domain-containing protein</fullName>
    </recommendedName>
</protein>
<dbReference type="InParanoid" id="B2A4I6"/>
<keyword evidence="7" id="KW-1185">Reference proteome</keyword>
<dbReference type="OrthoDB" id="9808930at2"/>
<feature type="transmembrane region" description="Helical" evidence="5">
    <location>
        <begin position="12"/>
        <end position="34"/>
    </location>
</feature>
<keyword evidence="4 5" id="KW-0472">Membrane</keyword>
<evidence type="ECO:0000313" key="6">
    <source>
        <dbReference type="EMBL" id="ACB85163.1"/>
    </source>
</evidence>
<dbReference type="KEGG" id="nth:Nther_1588"/>
<evidence type="ECO:0000256" key="2">
    <source>
        <dbReference type="ARBA" id="ARBA00022692"/>
    </source>
</evidence>
<evidence type="ECO:0000256" key="1">
    <source>
        <dbReference type="ARBA" id="ARBA00004141"/>
    </source>
</evidence>
<keyword evidence="2 5" id="KW-0812">Transmembrane</keyword>
<sequence>MNIQNENNLIAGLIHLTIFLNIIGLFIASIIFVFKKEDSHFIAHHAKQAIGYQVIILLIGAIMGVSLFIFGGIFGGIVGFGSIIPNSLLGLMTPIFFFGIFSTIIAIIIHGYAIFACIAAFQGKWFKYIVIGNIVNRL</sequence>
<dbReference type="EMBL" id="CP001034">
    <property type="protein sequence ID" value="ACB85163.1"/>
    <property type="molecule type" value="Genomic_DNA"/>
</dbReference>
<evidence type="ECO:0008006" key="8">
    <source>
        <dbReference type="Google" id="ProtNLM"/>
    </source>
</evidence>
<dbReference type="STRING" id="457570.Nther_1588"/>
<feature type="transmembrane region" description="Helical" evidence="5">
    <location>
        <begin position="95"/>
        <end position="121"/>
    </location>
</feature>
<reference evidence="6 7" key="2">
    <citation type="journal article" date="2011" name="J. Bacteriol.">
        <title>Complete genome sequence of the anaerobic, halophilic alkalithermophile Natranaerobius thermophilus JW/NM-WN-LF.</title>
        <authorList>
            <person name="Zhao B."/>
            <person name="Mesbah N.M."/>
            <person name="Dalin E."/>
            <person name="Goodwin L."/>
            <person name="Nolan M."/>
            <person name="Pitluck S."/>
            <person name="Chertkov O."/>
            <person name="Brettin T.S."/>
            <person name="Han J."/>
            <person name="Larimer F.W."/>
            <person name="Land M.L."/>
            <person name="Hauser L."/>
            <person name="Kyrpides N."/>
            <person name="Wiegel J."/>
        </authorList>
    </citation>
    <scope>NUCLEOTIDE SEQUENCE [LARGE SCALE GENOMIC DNA]</scope>
    <source>
        <strain evidence="7">ATCC BAA-1301 / DSM 18059 / JW/NM-WN-LF</strain>
    </source>
</reference>
<feature type="transmembrane region" description="Helical" evidence="5">
    <location>
        <begin position="55"/>
        <end position="83"/>
    </location>
</feature>
<proteinExistence type="predicted"/>
<dbReference type="Proteomes" id="UP000001683">
    <property type="component" value="Chromosome"/>
</dbReference>
<dbReference type="Pfam" id="PF09685">
    <property type="entry name" value="MamF_MmsF"/>
    <property type="match status" value="1"/>
</dbReference>
<name>B2A4I6_NATTJ</name>
<evidence type="ECO:0000313" key="7">
    <source>
        <dbReference type="Proteomes" id="UP000001683"/>
    </source>
</evidence>
<evidence type="ECO:0000256" key="3">
    <source>
        <dbReference type="ARBA" id="ARBA00022989"/>
    </source>
</evidence>
<dbReference type="InterPro" id="IPR019109">
    <property type="entry name" value="MamF_MmsF"/>
</dbReference>